<evidence type="ECO:0000259" key="3">
    <source>
        <dbReference type="PROSITE" id="PS50102"/>
    </source>
</evidence>
<evidence type="ECO:0000256" key="2">
    <source>
        <dbReference type="SAM" id="MobiDB-lite"/>
    </source>
</evidence>
<dbReference type="InterPro" id="IPR000504">
    <property type="entry name" value="RRM_dom"/>
</dbReference>
<comment type="caution">
    <text evidence="4">The sequence shown here is derived from an EMBL/GenBank/DDBJ whole genome shotgun (WGS) entry which is preliminary data.</text>
</comment>
<dbReference type="HOGENOM" id="CLU_924453_0_0_1"/>
<dbReference type="InterPro" id="IPR012677">
    <property type="entry name" value="Nucleotide-bd_a/b_plait_sf"/>
</dbReference>
<gene>
    <name evidence="4" type="ORF">M896_041760</name>
</gene>
<sequence>MANSAKQSRNKYIDRSKPHIRKSSNVDTKLAYVSGSKHGKCDDGKYQRQNGNDRKRDIGMHSDETKRLRTGNGSDSARLKIFKMEFDEQMCSIKLECAGTLERVKELFSNPKAITVIERGYLLEYPSKEHALVDMKTNRRPSGKKSELVEEYMNTKFILMNLSYKETEETISEKFSKYGKIEKISIKKNKYNISTGKAIIIFKNKAVIRDEVVMNSKPIYIERVKAPVQNKKRLFLGGLTKKHSIVDIRTILAGAGCKPVDIVVPYGDNKKNKGYGFIEYRDEKEANVFVRKFSSIKSMLGPECYFEYSNEKKLLKK</sequence>
<reference evidence="4 5" key="1">
    <citation type="journal article" date="2014" name="MBio">
        <title>The Ordospora colligata genome; evolution of extreme reduction in microsporidia and host-to-parasite horizontal gene transfer.</title>
        <authorList>
            <person name="Pombert J.-F."/>
            <person name="Haag K.L."/>
            <person name="Beidas S."/>
            <person name="Ebert D."/>
            <person name="Keeling P.J."/>
        </authorList>
    </citation>
    <scope>NUCLEOTIDE SEQUENCE [LARGE SCALE GENOMIC DNA]</scope>
    <source>
        <strain evidence="4 5">OC4</strain>
    </source>
</reference>
<evidence type="ECO:0000313" key="4">
    <source>
        <dbReference type="EMBL" id="KHN69978.1"/>
    </source>
</evidence>
<name>A0A0B2UKT3_9MICR</name>
<accession>A0A0B2UKT3</accession>
<proteinExistence type="predicted"/>
<evidence type="ECO:0000256" key="1">
    <source>
        <dbReference type="PROSITE-ProRule" id="PRU00176"/>
    </source>
</evidence>
<feature type="region of interest" description="Disordered" evidence="2">
    <location>
        <begin position="1"/>
        <end position="58"/>
    </location>
</feature>
<dbReference type="InterPro" id="IPR035979">
    <property type="entry name" value="RBD_domain_sf"/>
</dbReference>
<evidence type="ECO:0000313" key="5">
    <source>
        <dbReference type="Proteomes" id="UP000031056"/>
    </source>
</evidence>
<feature type="domain" description="RRM" evidence="3">
    <location>
        <begin position="155"/>
        <end position="226"/>
    </location>
</feature>
<keyword evidence="5" id="KW-1185">Reference proteome</keyword>
<dbReference type="EMBL" id="JOKQ01000004">
    <property type="protein sequence ID" value="KHN69978.1"/>
    <property type="molecule type" value="Genomic_DNA"/>
</dbReference>
<dbReference type="PROSITE" id="PS50102">
    <property type="entry name" value="RRM"/>
    <property type="match status" value="2"/>
</dbReference>
<dbReference type="GeneID" id="26261614"/>
<dbReference type="Gene3D" id="3.30.70.330">
    <property type="match status" value="2"/>
</dbReference>
<dbReference type="GO" id="GO:0003723">
    <property type="term" value="F:RNA binding"/>
    <property type="evidence" value="ECO:0007669"/>
    <property type="project" value="UniProtKB-UniRule"/>
</dbReference>
<feature type="domain" description="RRM" evidence="3">
    <location>
        <begin position="232"/>
        <end position="311"/>
    </location>
</feature>
<dbReference type="OrthoDB" id="2196320at2759"/>
<dbReference type="Proteomes" id="UP000031056">
    <property type="component" value="Unassembled WGS sequence"/>
</dbReference>
<dbReference type="SMART" id="SM00360">
    <property type="entry name" value="RRM"/>
    <property type="match status" value="2"/>
</dbReference>
<dbReference type="CDD" id="cd00590">
    <property type="entry name" value="RRM_SF"/>
    <property type="match status" value="2"/>
</dbReference>
<dbReference type="SUPFAM" id="SSF54928">
    <property type="entry name" value="RNA-binding domain, RBD"/>
    <property type="match status" value="1"/>
</dbReference>
<feature type="compositionally biased region" description="Basic and acidic residues" evidence="2">
    <location>
        <begin position="39"/>
        <end position="58"/>
    </location>
</feature>
<dbReference type="VEuPathDB" id="MicrosporidiaDB:M896_041760"/>
<dbReference type="Pfam" id="PF00076">
    <property type="entry name" value="RRM_1"/>
    <property type="match status" value="2"/>
</dbReference>
<dbReference type="AlphaFoldDB" id="A0A0B2UKT3"/>
<keyword evidence="1" id="KW-0694">RNA-binding</keyword>
<dbReference type="RefSeq" id="XP_014564020.1">
    <property type="nucleotide sequence ID" value="XM_014708534.1"/>
</dbReference>
<organism evidence="4 5">
    <name type="scientific">Ordospora colligata OC4</name>
    <dbReference type="NCBI Taxonomy" id="1354746"/>
    <lineage>
        <taxon>Eukaryota</taxon>
        <taxon>Fungi</taxon>
        <taxon>Fungi incertae sedis</taxon>
        <taxon>Microsporidia</taxon>
        <taxon>Ordosporidae</taxon>
        <taxon>Ordospora</taxon>
    </lineage>
</organism>
<dbReference type="STRING" id="1354746.A0A0B2UKT3"/>
<protein>
    <submittedName>
        <fullName evidence="4">Putative RNA-binding protein</fullName>
    </submittedName>
</protein>
<dbReference type="InParanoid" id="A0A0B2UKT3"/>